<name>A0ABR2F158_9ROSI</name>
<evidence type="ECO:0000313" key="1">
    <source>
        <dbReference type="EMBL" id="KAK8568683.1"/>
    </source>
</evidence>
<accession>A0ABR2F158</accession>
<dbReference type="PANTHER" id="PTHR33710:SF64">
    <property type="entry name" value="ENDONUCLEASE_EXONUCLEASE_PHOSPHATASE DOMAIN-CONTAINING PROTEIN"/>
    <property type="match status" value="1"/>
</dbReference>
<keyword evidence="2" id="KW-1185">Reference proteome</keyword>
<dbReference type="PANTHER" id="PTHR33710">
    <property type="entry name" value="BNAC02G09200D PROTEIN"/>
    <property type="match status" value="1"/>
</dbReference>
<dbReference type="EMBL" id="JBBPBM010000009">
    <property type="protein sequence ID" value="KAK8568683.1"/>
    <property type="molecule type" value="Genomic_DNA"/>
</dbReference>
<proteinExistence type="predicted"/>
<protein>
    <recommendedName>
        <fullName evidence="3">Endonuclease/exonuclease/phosphatase domain-containing protein</fullName>
    </recommendedName>
</protein>
<dbReference type="SUPFAM" id="SSF56219">
    <property type="entry name" value="DNase I-like"/>
    <property type="match status" value="1"/>
</dbReference>
<evidence type="ECO:0000313" key="2">
    <source>
        <dbReference type="Proteomes" id="UP001472677"/>
    </source>
</evidence>
<gene>
    <name evidence="1" type="ORF">V6N12_007227</name>
</gene>
<dbReference type="Gene3D" id="3.60.10.10">
    <property type="entry name" value="Endonuclease/exonuclease/phosphatase"/>
    <property type="match status" value="1"/>
</dbReference>
<sequence>MSRSGLHTNLVHLILTPLFSKKQKLSESQVFSRRFIALIEKLKNANIDYGFLNIYGPSIEAENAIFFSKILEFLANYRLPWCVYGDFNYYLYLDETFGRPTNISAMEAFRSFIQESHLVDLPLKGGSFTWSNLRDPPTLVCLDGFLLSIDFLASFHGLEHQLLSKSVSNHFAFDIFNEVWN</sequence>
<dbReference type="InterPro" id="IPR036691">
    <property type="entry name" value="Endo/exonu/phosph_ase_sf"/>
</dbReference>
<dbReference type="Proteomes" id="UP001472677">
    <property type="component" value="Unassembled WGS sequence"/>
</dbReference>
<evidence type="ECO:0008006" key="3">
    <source>
        <dbReference type="Google" id="ProtNLM"/>
    </source>
</evidence>
<organism evidence="1 2">
    <name type="scientific">Hibiscus sabdariffa</name>
    <name type="common">roselle</name>
    <dbReference type="NCBI Taxonomy" id="183260"/>
    <lineage>
        <taxon>Eukaryota</taxon>
        <taxon>Viridiplantae</taxon>
        <taxon>Streptophyta</taxon>
        <taxon>Embryophyta</taxon>
        <taxon>Tracheophyta</taxon>
        <taxon>Spermatophyta</taxon>
        <taxon>Magnoliopsida</taxon>
        <taxon>eudicotyledons</taxon>
        <taxon>Gunneridae</taxon>
        <taxon>Pentapetalae</taxon>
        <taxon>rosids</taxon>
        <taxon>malvids</taxon>
        <taxon>Malvales</taxon>
        <taxon>Malvaceae</taxon>
        <taxon>Malvoideae</taxon>
        <taxon>Hibiscus</taxon>
    </lineage>
</organism>
<reference evidence="1 2" key="1">
    <citation type="journal article" date="2024" name="G3 (Bethesda)">
        <title>Genome assembly of Hibiscus sabdariffa L. provides insights into metabolisms of medicinal natural products.</title>
        <authorList>
            <person name="Kim T."/>
        </authorList>
    </citation>
    <scope>NUCLEOTIDE SEQUENCE [LARGE SCALE GENOMIC DNA]</scope>
    <source>
        <strain evidence="1">TK-2024</strain>
        <tissue evidence="1">Old leaves</tissue>
    </source>
</reference>
<comment type="caution">
    <text evidence="1">The sequence shown here is derived from an EMBL/GenBank/DDBJ whole genome shotgun (WGS) entry which is preliminary data.</text>
</comment>